<sequence length="400" mass="44366">MAVQDKSTPSFPLVFLQPVADVHYLWTALSLHVSPFDENGCDLFSRLFNEFGLGEALNGLACILTVPNPERFVGEFGAPPKDTNLILRIPVEYCVDAARHPLLERLNKLGYGLIADGLPSRLALFSEYVESISLDCSAGIQPEAASWLTSLRGPHIAENVPDPVLFDACRAEGFRWFSGEYPLLPSSAVTQKDAISRGRLLKLLELVSHDADAPELEALLKQDPALSYQLFKLVSSAAFGFSAHITNFTQAINLLGRRQLQRWLQLLLYARFPGDESANPLLPRAAARAAMMEALCQQMDGDRDEQDRAFIVGMFSLLDVLLAMPLRLIIEPLKLPQDIVDALMQRRGRLGRLLDVVERAEYGRIPLRHTDLVSAGITAEGYCRGLIQAYRWASKVSHEA</sequence>
<evidence type="ECO:0000259" key="1">
    <source>
        <dbReference type="PROSITE" id="PS51833"/>
    </source>
</evidence>
<evidence type="ECO:0000313" key="2">
    <source>
        <dbReference type="EMBL" id="MFL9880625.1"/>
    </source>
</evidence>
<dbReference type="PANTHER" id="PTHR33525">
    <property type="match status" value="1"/>
</dbReference>
<gene>
    <name evidence="2" type="ORF">PQR63_19670</name>
</gene>
<proteinExistence type="predicted"/>
<evidence type="ECO:0000313" key="3">
    <source>
        <dbReference type="Proteomes" id="UP001629214"/>
    </source>
</evidence>
<protein>
    <submittedName>
        <fullName evidence="2">HDOD domain-containing protein</fullName>
    </submittedName>
</protein>
<dbReference type="PANTHER" id="PTHR33525:SF4">
    <property type="entry name" value="CYCLIC DI-GMP PHOSPHODIESTERASE CDGJ"/>
    <property type="match status" value="1"/>
</dbReference>
<name>A0ABW8ZDL6_9BURK</name>
<dbReference type="PROSITE" id="PS51833">
    <property type="entry name" value="HDOD"/>
    <property type="match status" value="1"/>
</dbReference>
<reference evidence="2 3" key="1">
    <citation type="journal article" date="2024" name="Chem. Sci.">
        <title>Discovery of megapolipeptins by genome mining of a Burkholderiales bacteria collection.</title>
        <authorList>
            <person name="Paulo B.S."/>
            <person name="Recchia M.J.J."/>
            <person name="Lee S."/>
            <person name="Fergusson C.H."/>
            <person name="Romanowski S.B."/>
            <person name="Hernandez A."/>
            <person name="Krull N."/>
            <person name="Liu D.Y."/>
            <person name="Cavanagh H."/>
            <person name="Bos A."/>
            <person name="Gray C.A."/>
            <person name="Murphy B.T."/>
            <person name="Linington R.G."/>
            <person name="Eustaquio A.S."/>
        </authorList>
    </citation>
    <scope>NUCLEOTIDE SEQUENCE [LARGE SCALE GENOMIC DNA]</scope>
    <source>
        <strain evidence="2 3">RL21-008-BIB-B</strain>
    </source>
</reference>
<dbReference type="Gene3D" id="1.10.3210.10">
    <property type="entry name" value="Hypothetical protein af1432"/>
    <property type="match status" value="1"/>
</dbReference>
<dbReference type="InterPro" id="IPR013976">
    <property type="entry name" value="HDOD"/>
</dbReference>
<organism evidence="2 3">
    <name type="scientific">Herbaspirillum rhizosphaerae</name>
    <dbReference type="NCBI Taxonomy" id="346179"/>
    <lineage>
        <taxon>Bacteria</taxon>
        <taxon>Pseudomonadati</taxon>
        <taxon>Pseudomonadota</taxon>
        <taxon>Betaproteobacteria</taxon>
        <taxon>Burkholderiales</taxon>
        <taxon>Oxalobacteraceae</taxon>
        <taxon>Herbaspirillum</taxon>
    </lineage>
</organism>
<comment type="caution">
    <text evidence="2">The sequence shown here is derived from an EMBL/GenBank/DDBJ whole genome shotgun (WGS) entry which is preliminary data.</text>
</comment>
<dbReference type="InterPro" id="IPR052340">
    <property type="entry name" value="RNase_Y/CdgJ"/>
</dbReference>
<dbReference type="Pfam" id="PF08668">
    <property type="entry name" value="HDOD"/>
    <property type="match status" value="1"/>
</dbReference>
<dbReference type="RefSeq" id="WP_408169650.1">
    <property type="nucleotide sequence ID" value="NZ_JAQQFR010000014.1"/>
</dbReference>
<accession>A0ABW8ZDL6</accession>
<keyword evidence="3" id="KW-1185">Reference proteome</keyword>
<feature type="domain" description="HDOD" evidence="1">
    <location>
        <begin position="193"/>
        <end position="381"/>
    </location>
</feature>
<dbReference type="EMBL" id="JAQQFR010000014">
    <property type="protein sequence ID" value="MFL9880625.1"/>
    <property type="molecule type" value="Genomic_DNA"/>
</dbReference>
<dbReference type="Proteomes" id="UP001629214">
    <property type="component" value="Unassembled WGS sequence"/>
</dbReference>
<dbReference type="SUPFAM" id="SSF109604">
    <property type="entry name" value="HD-domain/PDEase-like"/>
    <property type="match status" value="1"/>
</dbReference>